<protein>
    <submittedName>
        <fullName evidence="1">Uncharacterized protein</fullName>
    </submittedName>
</protein>
<dbReference type="EMBL" id="GL440062">
    <property type="protein sequence ID" value="EFN66341.1"/>
    <property type="molecule type" value="Genomic_DNA"/>
</dbReference>
<name>E2AJQ7_CAMFO</name>
<accession>E2AJQ7</accession>
<dbReference type="InParanoid" id="E2AJQ7"/>
<sequence length="81" mass="9216">MEPCIPNGVDDRRCAFVAVDCDDILLRGRLQSRELSKPLTPPPMAPMVERNVQFFTMRQVSPDTITPSRKPFHGCYAREIP</sequence>
<dbReference type="AlphaFoldDB" id="E2AJQ7"/>
<proteinExistence type="predicted"/>
<gene>
    <name evidence="1" type="ORF">EAG_07085</name>
</gene>
<evidence type="ECO:0000313" key="2">
    <source>
        <dbReference type="Proteomes" id="UP000000311"/>
    </source>
</evidence>
<evidence type="ECO:0000313" key="1">
    <source>
        <dbReference type="EMBL" id="EFN66341.1"/>
    </source>
</evidence>
<reference evidence="1 2" key="1">
    <citation type="journal article" date="2010" name="Science">
        <title>Genomic comparison of the ants Camponotus floridanus and Harpegnathos saltator.</title>
        <authorList>
            <person name="Bonasio R."/>
            <person name="Zhang G."/>
            <person name="Ye C."/>
            <person name="Mutti N.S."/>
            <person name="Fang X."/>
            <person name="Qin N."/>
            <person name="Donahue G."/>
            <person name="Yang P."/>
            <person name="Li Q."/>
            <person name="Li C."/>
            <person name="Zhang P."/>
            <person name="Huang Z."/>
            <person name="Berger S.L."/>
            <person name="Reinberg D."/>
            <person name="Wang J."/>
            <person name="Liebig J."/>
        </authorList>
    </citation>
    <scope>NUCLEOTIDE SEQUENCE [LARGE SCALE GENOMIC DNA]</scope>
    <source>
        <strain evidence="2">C129</strain>
    </source>
</reference>
<dbReference type="Proteomes" id="UP000000311">
    <property type="component" value="Unassembled WGS sequence"/>
</dbReference>
<keyword evidence="2" id="KW-1185">Reference proteome</keyword>
<organism evidence="2">
    <name type="scientific">Camponotus floridanus</name>
    <name type="common">Florida carpenter ant</name>
    <dbReference type="NCBI Taxonomy" id="104421"/>
    <lineage>
        <taxon>Eukaryota</taxon>
        <taxon>Metazoa</taxon>
        <taxon>Ecdysozoa</taxon>
        <taxon>Arthropoda</taxon>
        <taxon>Hexapoda</taxon>
        <taxon>Insecta</taxon>
        <taxon>Pterygota</taxon>
        <taxon>Neoptera</taxon>
        <taxon>Endopterygota</taxon>
        <taxon>Hymenoptera</taxon>
        <taxon>Apocrita</taxon>
        <taxon>Aculeata</taxon>
        <taxon>Formicoidea</taxon>
        <taxon>Formicidae</taxon>
        <taxon>Formicinae</taxon>
        <taxon>Camponotus</taxon>
    </lineage>
</organism>